<dbReference type="Ensembl" id="ENSPNYT00000008209.1">
    <property type="protein sequence ID" value="ENSPNYP00000008013.1"/>
    <property type="gene ID" value="ENSPNYG00000006135.1"/>
</dbReference>
<dbReference type="AlphaFoldDB" id="A0A3B4FDF7"/>
<organism evidence="1">
    <name type="scientific">Pundamilia nyererei</name>
    <dbReference type="NCBI Taxonomy" id="303518"/>
    <lineage>
        <taxon>Eukaryota</taxon>
        <taxon>Metazoa</taxon>
        <taxon>Chordata</taxon>
        <taxon>Craniata</taxon>
        <taxon>Vertebrata</taxon>
        <taxon>Euteleostomi</taxon>
        <taxon>Actinopterygii</taxon>
        <taxon>Neopterygii</taxon>
        <taxon>Teleostei</taxon>
        <taxon>Neoteleostei</taxon>
        <taxon>Acanthomorphata</taxon>
        <taxon>Ovalentaria</taxon>
        <taxon>Cichlomorphae</taxon>
        <taxon>Cichliformes</taxon>
        <taxon>Cichlidae</taxon>
        <taxon>African cichlids</taxon>
        <taxon>Pseudocrenilabrinae</taxon>
        <taxon>Haplochromini</taxon>
        <taxon>Pundamilia</taxon>
    </lineage>
</organism>
<protein>
    <submittedName>
        <fullName evidence="1">Uncharacterized protein</fullName>
    </submittedName>
</protein>
<reference evidence="1" key="1">
    <citation type="submission" date="2023-09" db="UniProtKB">
        <authorList>
            <consortium name="Ensembl"/>
        </authorList>
    </citation>
    <scope>IDENTIFICATION</scope>
</reference>
<proteinExistence type="predicted"/>
<sequence length="153" mass="17767">MQKPETKTSKFFTEVAVSIKTGDTERINSPVSKNRLIEMYRKLKLLQWPKIKKNLKSNNLTPEFTKGLIQVKCRLSLIYIISFVTICPLQTPLLKSQTQYSQDVIMNLRLLASECYWLGCLMALNNPPLQPDWQNHIPGMDPWDILPRDIKSF</sequence>
<evidence type="ECO:0000313" key="1">
    <source>
        <dbReference type="Ensembl" id="ENSPNYP00000008013.1"/>
    </source>
</evidence>
<name>A0A3B4FDF7_9CICH</name>
<dbReference type="GeneTree" id="ENSGT01030000235294"/>
<accession>A0A3B4FDF7</accession>